<keyword evidence="4" id="KW-1185">Reference proteome</keyword>
<gene>
    <name evidence="3" type="ORF">AQJ64_21265</name>
</gene>
<dbReference type="Proteomes" id="UP000052982">
    <property type="component" value="Unassembled WGS sequence"/>
</dbReference>
<dbReference type="RefSeq" id="WP_059202878.1">
    <property type="nucleotide sequence ID" value="NZ_KQ948770.1"/>
</dbReference>
<dbReference type="OrthoDB" id="4350385at2"/>
<feature type="chain" id="PRO_5007106636" evidence="2">
    <location>
        <begin position="24"/>
        <end position="196"/>
    </location>
</feature>
<sequence>MNLRLLALGGVVTCALALPLAMASAGQVGDEGRFAVRSLMSSDRAGDGDTDPKAPSAFPAPSPAPSAASSPLLLGLGLATAARCGPGLTSPEGVEAQTCVLTQGEDTWARTYYRNATGRALDAVLSLLAPEGRTVQMRCAVAAEDEPETCETPRERTRGSLDAYTAVAEFSAFAGEAGEGPLLLRSGSNSPGFDGS</sequence>
<dbReference type="EMBL" id="LMWW01000034">
    <property type="protein sequence ID" value="KUN81730.1"/>
    <property type="molecule type" value="Genomic_DNA"/>
</dbReference>
<reference evidence="3 4" key="1">
    <citation type="submission" date="2015-10" db="EMBL/GenBank/DDBJ databases">
        <title>Draft genome sequence of Streptomyces griseoruber DSM 40281, type strain for the species Streptomyces griseoruber.</title>
        <authorList>
            <person name="Ruckert C."/>
            <person name="Winkler A."/>
            <person name="Kalinowski J."/>
            <person name="Kampfer P."/>
            <person name="Glaeser S."/>
        </authorList>
    </citation>
    <scope>NUCLEOTIDE SEQUENCE [LARGE SCALE GENOMIC DNA]</scope>
    <source>
        <strain evidence="3 4">DSM 40281</strain>
    </source>
</reference>
<evidence type="ECO:0000256" key="1">
    <source>
        <dbReference type="SAM" id="MobiDB-lite"/>
    </source>
</evidence>
<evidence type="ECO:0000313" key="3">
    <source>
        <dbReference type="EMBL" id="KUN81730.1"/>
    </source>
</evidence>
<proteinExistence type="predicted"/>
<evidence type="ECO:0000313" key="4">
    <source>
        <dbReference type="Proteomes" id="UP000052982"/>
    </source>
</evidence>
<dbReference type="AlphaFoldDB" id="A0A101SWZ0"/>
<comment type="caution">
    <text evidence="3">The sequence shown here is derived from an EMBL/GenBank/DDBJ whole genome shotgun (WGS) entry which is preliminary data.</text>
</comment>
<organism evidence="3 4">
    <name type="scientific">Streptomyces griseoruber</name>
    <dbReference type="NCBI Taxonomy" id="1943"/>
    <lineage>
        <taxon>Bacteria</taxon>
        <taxon>Bacillati</taxon>
        <taxon>Actinomycetota</taxon>
        <taxon>Actinomycetes</taxon>
        <taxon>Kitasatosporales</taxon>
        <taxon>Streptomycetaceae</taxon>
        <taxon>Streptomyces</taxon>
    </lineage>
</organism>
<keyword evidence="2" id="KW-0732">Signal</keyword>
<name>A0A101SWZ0_9ACTN</name>
<feature type="region of interest" description="Disordered" evidence="1">
    <location>
        <begin position="42"/>
        <end position="65"/>
    </location>
</feature>
<accession>A0A101SWZ0</accession>
<feature type="signal peptide" evidence="2">
    <location>
        <begin position="1"/>
        <end position="23"/>
    </location>
</feature>
<evidence type="ECO:0000256" key="2">
    <source>
        <dbReference type="SAM" id="SignalP"/>
    </source>
</evidence>
<protein>
    <submittedName>
        <fullName evidence="3">Uncharacterized protein</fullName>
    </submittedName>
</protein>